<comment type="caution">
    <text evidence="2">The sequence shown here is derived from an EMBL/GenBank/DDBJ whole genome shotgun (WGS) entry which is preliminary data.</text>
</comment>
<dbReference type="EMBL" id="JARKIB010000013">
    <property type="protein sequence ID" value="KAJ7773229.1"/>
    <property type="molecule type" value="Genomic_DNA"/>
</dbReference>
<dbReference type="Proteomes" id="UP001215598">
    <property type="component" value="Unassembled WGS sequence"/>
</dbReference>
<evidence type="ECO:0000256" key="1">
    <source>
        <dbReference type="SAM" id="MobiDB-lite"/>
    </source>
</evidence>
<feature type="region of interest" description="Disordered" evidence="1">
    <location>
        <begin position="481"/>
        <end position="504"/>
    </location>
</feature>
<evidence type="ECO:0000313" key="2">
    <source>
        <dbReference type="EMBL" id="KAJ7773229.1"/>
    </source>
</evidence>
<keyword evidence="3" id="KW-1185">Reference proteome</keyword>
<sequence length="504" mass="55945">MNPLTGFKFKGNDNYYVRLHQFLWPSSPPEASAAHEPHALTRCIDVWAGPMDVDGSEPTSERYIDLDKHPQLRVHSLRCHPPAVLVRAEYHEFMIHLLNIETNERRRFFLTGQPGIGKHSSFSALCEYTGLDRDDKVLGDAVASSVVLIDVDVGNGPWAADWYPGAWLKPCLALIWTSPPHQRRLRKFKSHFAADVWGDQCYYVHLVFGIFLLGRDPQEVQTRLKWSGPVAQSLFVDSQKLSHSTVDAVIKKSLAKGIFEFATFYQAGDEVYLVGPKESWTKDGVCRLNRAEPDYLFLSSAIAHRTVKLMVKSGDLFQQQIVSAFDHSPTRGAAGQLVESILHHALFRGSVDPFGVGGPGLPKLDLIGEAGNFVFEAHIGLPQPPLYLLPQSRTFAAVDAMILLPQKHAGYSRPAQLKKLNFDVNRANLVYCAIGTDGKRARSVARSVARKLQAINGVGPNARVQGYFFVDDLTGLTRVWPEGSDSVDADLEGDSEDADSEEEL</sequence>
<evidence type="ECO:0000313" key="3">
    <source>
        <dbReference type="Proteomes" id="UP001215598"/>
    </source>
</evidence>
<proteinExistence type="predicted"/>
<accession>A0AAD7NS39</accession>
<protein>
    <submittedName>
        <fullName evidence="2">Uncharacterized protein</fullName>
    </submittedName>
</protein>
<reference evidence="2" key="1">
    <citation type="submission" date="2023-03" db="EMBL/GenBank/DDBJ databases">
        <title>Massive genome expansion in bonnet fungi (Mycena s.s.) driven by repeated elements and novel gene families across ecological guilds.</title>
        <authorList>
            <consortium name="Lawrence Berkeley National Laboratory"/>
            <person name="Harder C.B."/>
            <person name="Miyauchi S."/>
            <person name="Viragh M."/>
            <person name="Kuo A."/>
            <person name="Thoen E."/>
            <person name="Andreopoulos B."/>
            <person name="Lu D."/>
            <person name="Skrede I."/>
            <person name="Drula E."/>
            <person name="Henrissat B."/>
            <person name="Morin E."/>
            <person name="Kohler A."/>
            <person name="Barry K."/>
            <person name="LaButti K."/>
            <person name="Morin E."/>
            <person name="Salamov A."/>
            <person name="Lipzen A."/>
            <person name="Mereny Z."/>
            <person name="Hegedus B."/>
            <person name="Baldrian P."/>
            <person name="Stursova M."/>
            <person name="Weitz H."/>
            <person name="Taylor A."/>
            <person name="Grigoriev I.V."/>
            <person name="Nagy L.G."/>
            <person name="Martin F."/>
            <person name="Kauserud H."/>
        </authorList>
    </citation>
    <scope>NUCLEOTIDE SEQUENCE</scope>
    <source>
        <strain evidence="2">CBHHK182m</strain>
    </source>
</reference>
<organism evidence="2 3">
    <name type="scientific">Mycena metata</name>
    <dbReference type="NCBI Taxonomy" id="1033252"/>
    <lineage>
        <taxon>Eukaryota</taxon>
        <taxon>Fungi</taxon>
        <taxon>Dikarya</taxon>
        <taxon>Basidiomycota</taxon>
        <taxon>Agaricomycotina</taxon>
        <taxon>Agaricomycetes</taxon>
        <taxon>Agaricomycetidae</taxon>
        <taxon>Agaricales</taxon>
        <taxon>Marasmiineae</taxon>
        <taxon>Mycenaceae</taxon>
        <taxon>Mycena</taxon>
    </lineage>
</organism>
<dbReference type="AlphaFoldDB" id="A0AAD7NS39"/>
<gene>
    <name evidence="2" type="ORF">B0H16DRAFT_1451051</name>
</gene>
<name>A0AAD7NS39_9AGAR</name>
<feature type="compositionally biased region" description="Acidic residues" evidence="1">
    <location>
        <begin position="485"/>
        <end position="504"/>
    </location>
</feature>